<dbReference type="AlphaFoldDB" id="A0AAE0UA02"/>
<evidence type="ECO:0000313" key="2">
    <source>
        <dbReference type="Proteomes" id="UP001281003"/>
    </source>
</evidence>
<accession>A0AAE0UA02</accession>
<keyword evidence="2" id="KW-1185">Reference proteome</keyword>
<name>A0AAE0UA02_SORBR</name>
<comment type="caution">
    <text evidence="1">The sequence shown here is derived from an EMBL/GenBank/DDBJ whole genome shotgun (WGS) entry which is preliminary data.</text>
</comment>
<evidence type="ECO:0000313" key="1">
    <source>
        <dbReference type="EMBL" id="KAK3396501.1"/>
    </source>
</evidence>
<dbReference type="EMBL" id="JAUTDP010000009">
    <property type="protein sequence ID" value="KAK3396501.1"/>
    <property type="molecule type" value="Genomic_DNA"/>
</dbReference>
<sequence length="148" mass="16058">MAATLHNSMEGREFSTLYLACLWWNSGAGFAGDQRGMKLGFCSANLSVVIFLETDVVVRCRPSACHHHFPNRTLGGYGQFIHFWTRTSWDFGDEIRGIGCPGGPGQPTTAGGRRGTLANWASGNLPAALESDMARHGYLPSVNQRGDP</sequence>
<reference evidence="1" key="2">
    <citation type="submission" date="2023-07" db="EMBL/GenBank/DDBJ databases">
        <authorList>
            <consortium name="Lawrence Berkeley National Laboratory"/>
            <person name="Haridas S."/>
            <person name="Hensen N."/>
            <person name="Bonometti L."/>
            <person name="Westerberg I."/>
            <person name="Brannstrom I.O."/>
            <person name="Guillou S."/>
            <person name="Cros-Aarteil S."/>
            <person name="Calhoun S."/>
            <person name="Kuo A."/>
            <person name="Mondo S."/>
            <person name="Pangilinan J."/>
            <person name="Riley R."/>
            <person name="LaButti K."/>
            <person name="Andreopoulos B."/>
            <person name="Lipzen A."/>
            <person name="Chen C."/>
            <person name="Yanf M."/>
            <person name="Daum C."/>
            <person name="Ng V."/>
            <person name="Clum A."/>
            <person name="Steindorff A."/>
            <person name="Ohm R."/>
            <person name="Martin F."/>
            <person name="Silar P."/>
            <person name="Natvig D."/>
            <person name="Lalanne C."/>
            <person name="Gautier V."/>
            <person name="Ament-velasquez S.L."/>
            <person name="Kruys A."/>
            <person name="Hutchinson M.I."/>
            <person name="Powell A.J."/>
            <person name="Barry K."/>
            <person name="Miller A.N."/>
            <person name="Grigoriev I.V."/>
            <person name="Debuchy R."/>
            <person name="Gladieux P."/>
            <person name="Thoren M.H."/>
            <person name="Johannesson H."/>
        </authorList>
    </citation>
    <scope>NUCLEOTIDE SEQUENCE</scope>
    <source>
        <strain evidence="1">FGSC 1904</strain>
    </source>
</reference>
<reference evidence="1" key="1">
    <citation type="journal article" date="2023" name="Mol. Phylogenet. Evol.">
        <title>Genome-scale phylogeny and comparative genomics of the fungal order Sordariales.</title>
        <authorList>
            <person name="Hensen N."/>
            <person name="Bonometti L."/>
            <person name="Westerberg I."/>
            <person name="Brannstrom I.O."/>
            <person name="Guillou S."/>
            <person name="Cros-Aarteil S."/>
            <person name="Calhoun S."/>
            <person name="Haridas S."/>
            <person name="Kuo A."/>
            <person name="Mondo S."/>
            <person name="Pangilinan J."/>
            <person name="Riley R."/>
            <person name="LaButti K."/>
            <person name="Andreopoulos B."/>
            <person name="Lipzen A."/>
            <person name="Chen C."/>
            <person name="Yan M."/>
            <person name="Daum C."/>
            <person name="Ng V."/>
            <person name="Clum A."/>
            <person name="Steindorff A."/>
            <person name="Ohm R.A."/>
            <person name="Martin F."/>
            <person name="Silar P."/>
            <person name="Natvig D.O."/>
            <person name="Lalanne C."/>
            <person name="Gautier V."/>
            <person name="Ament-Velasquez S.L."/>
            <person name="Kruys A."/>
            <person name="Hutchinson M.I."/>
            <person name="Powell A.J."/>
            <person name="Barry K."/>
            <person name="Miller A.N."/>
            <person name="Grigoriev I.V."/>
            <person name="Debuchy R."/>
            <person name="Gladieux P."/>
            <person name="Hiltunen Thoren M."/>
            <person name="Johannesson H."/>
        </authorList>
    </citation>
    <scope>NUCLEOTIDE SEQUENCE</scope>
    <source>
        <strain evidence="1">FGSC 1904</strain>
    </source>
</reference>
<protein>
    <submittedName>
        <fullName evidence="1">Uncharacterized protein</fullName>
    </submittedName>
</protein>
<proteinExistence type="predicted"/>
<gene>
    <name evidence="1" type="ORF">B0T20DRAFT_395020</name>
</gene>
<organism evidence="1 2">
    <name type="scientific">Sordaria brevicollis</name>
    <dbReference type="NCBI Taxonomy" id="83679"/>
    <lineage>
        <taxon>Eukaryota</taxon>
        <taxon>Fungi</taxon>
        <taxon>Dikarya</taxon>
        <taxon>Ascomycota</taxon>
        <taxon>Pezizomycotina</taxon>
        <taxon>Sordariomycetes</taxon>
        <taxon>Sordariomycetidae</taxon>
        <taxon>Sordariales</taxon>
        <taxon>Sordariaceae</taxon>
        <taxon>Sordaria</taxon>
    </lineage>
</organism>
<dbReference type="Proteomes" id="UP001281003">
    <property type="component" value="Unassembled WGS sequence"/>
</dbReference>